<dbReference type="Gramene" id="OGLUM08G13180.1">
    <property type="protein sequence ID" value="OGLUM08G13180.1"/>
    <property type="gene ID" value="OGLUM08G13180"/>
</dbReference>
<keyword evidence="1" id="KW-0812">Transmembrane</keyword>
<dbReference type="EnsemblPlants" id="OGLUM08G13180.1">
    <property type="protein sequence ID" value="OGLUM08G13180.1"/>
    <property type="gene ID" value="OGLUM08G13180"/>
</dbReference>
<evidence type="ECO:0000256" key="1">
    <source>
        <dbReference type="SAM" id="Phobius"/>
    </source>
</evidence>
<evidence type="ECO:0000313" key="3">
    <source>
        <dbReference type="Proteomes" id="UP000026961"/>
    </source>
</evidence>
<dbReference type="AlphaFoldDB" id="A0A0E0AUK7"/>
<keyword evidence="1" id="KW-0472">Membrane</keyword>
<dbReference type="Proteomes" id="UP000026961">
    <property type="component" value="Chromosome 8"/>
</dbReference>
<keyword evidence="3" id="KW-1185">Reference proteome</keyword>
<feature type="transmembrane region" description="Helical" evidence="1">
    <location>
        <begin position="116"/>
        <end position="135"/>
    </location>
</feature>
<accession>A0A0E0AUK7</accession>
<protein>
    <submittedName>
        <fullName evidence="2">Uncharacterized protein</fullName>
    </submittedName>
</protein>
<reference evidence="2" key="2">
    <citation type="submission" date="2018-05" db="EMBL/GenBank/DDBJ databases">
        <title>OgluRS3 (Oryza glumaepatula Reference Sequence Version 3).</title>
        <authorList>
            <person name="Zhang J."/>
            <person name="Kudrna D."/>
            <person name="Lee S."/>
            <person name="Talag J."/>
            <person name="Welchert J."/>
            <person name="Wing R.A."/>
        </authorList>
    </citation>
    <scope>NUCLEOTIDE SEQUENCE [LARGE SCALE GENOMIC DNA]</scope>
</reference>
<name>A0A0E0AUK7_9ORYZ</name>
<evidence type="ECO:0000313" key="2">
    <source>
        <dbReference type="EnsemblPlants" id="OGLUM08G13180.1"/>
    </source>
</evidence>
<sequence length="155" mass="16750">MEGRSAVVAGIATFAPISRIKQRTGGAPSPCCIPTFPKSIFKSETFGHASPPGAAGVQCCPATPLWLILTLSLKMELGPLWLIVCGLLFHRRLRLIPRFLAASHWPIGIQKWVKRAIAMGPMAMAAALLLMLSLARRSSSLPYLLAFVKEKMAIA</sequence>
<feature type="transmembrane region" description="Helical" evidence="1">
    <location>
        <begin position="65"/>
        <end position="89"/>
    </location>
</feature>
<reference evidence="2" key="1">
    <citation type="submission" date="2015-04" db="UniProtKB">
        <authorList>
            <consortium name="EnsemblPlants"/>
        </authorList>
    </citation>
    <scope>IDENTIFICATION</scope>
</reference>
<organism evidence="2">
    <name type="scientific">Oryza glumipatula</name>
    <dbReference type="NCBI Taxonomy" id="40148"/>
    <lineage>
        <taxon>Eukaryota</taxon>
        <taxon>Viridiplantae</taxon>
        <taxon>Streptophyta</taxon>
        <taxon>Embryophyta</taxon>
        <taxon>Tracheophyta</taxon>
        <taxon>Spermatophyta</taxon>
        <taxon>Magnoliopsida</taxon>
        <taxon>Liliopsida</taxon>
        <taxon>Poales</taxon>
        <taxon>Poaceae</taxon>
        <taxon>BOP clade</taxon>
        <taxon>Oryzoideae</taxon>
        <taxon>Oryzeae</taxon>
        <taxon>Oryzinae</taxon>
        <taxon>Oryza</taxon>
    </lineage>
</organism>
<keyword evidence="1" id="KW-1133">Transmembrane helix</keyword>
<proteinExistence type="predicted"/>
<dbReference type="HOGENOM" id="CLU_1698251_0_0_1"/>